<evidence type="ECO:0000313" key="7">
    <source>
        <dbReference type="EMBL" id="KAG0556099.1"/>
    </source>
</evidence>
<evidence type="ECO:0000256" key="1">
    <source>
        <dbReference type="ARBA" id="ARBA00023015"/>
    </source>
</evidence>
<dbReference type="InterPro" id="IPR044800">
    <property type="entry name" value="LEC2-like"/>
</dbReference>
<dbReference type="PANTHER" id="PTHR31140:SF81">
    <property type="entry name" value="B3 DOMAIN-CONTAINING TRANSCRIPTION FACTOR ABI3"/>
    <property type="match status" value="1"/>
</dbReference>
<evidence type="ECO:0000256" key="5">
    <source>
        <dbReference type="SAM" id="MobiDB-lite"/>
    </source>
</evidence>
<comment type="caution">
    <text evidence="7">The sequence shown here is derived from an EMBL/GenBank/DDBJ whole genome shotgun (WGS) entry which is preliminary data.</text>
</comment>
<reference evidence="7 8" key="1">
    <citation type="submission" date="2020-06" db="EMBL/GenBank/DDBJ databases">
        <title>WGS assembly of Ceratodon purpureus strain R40.</title>
        <authorList>
            <person name="Carey S.B."/>
            <person name="Jenkins J."/>
            <person name="Shu S."/>
            <person name="Lovell J.T."/>
            <person name="Sreedasyam A."/>
            <person name="Maumus F."/>
            <person name="Tiley G.P."/>
            <person name="Fernandez-Pozo N."/>
            <person name="Barry K."/>
            <person name="Chen C."/>
            <person name="Wang M."/>
            <person name="Lipzen A."/>
            <person name="Daum C."/>
            <person name="Saski C.A."/>
            <person name="Payton A.C."/>
            <person name="Mcbreen J.C."/>
            <person name="Conrad R.E."/>
            <person name="Kollar L.M."/>
            <person name="Olsson S."/>
            <person name="Huttunen S."/>
            <person name="Landis J.B."/>
            <person name="Wickett N.J."/>
            <person name="Johnson M.G."/>
            <person name="Rensing S.A."/>
            <person name="Grimwood J."/>
            <person name="Schmutz J."/>
            <person name="Mcdaniel S.F."/>
        </authorList>
    </citation>
    <scope>NUCLEOTIDE SEQUENCE [LARGE SCALE GENOMIC DNA]</scope>
    <source>
        <strain evidence="7 8">R40</strain>
    </source>
</reference>
<keyword evidence="3" id="KW-0804">Transcription</keyword>
<keyword evidence="1" id="KW-0805">Transcription regulation</keyword>
<dbReference type="GO" id="GO:0003700">
    <property type="term" value="F:DNA-binding transcription factor activity"/>
    <property type="evidence" value="ECO:0007669"/>
    <property type="project" value="InterPro"/>
</dbReference>
<dbReference type="Pfam" id="PF02362">
    <property type="entry name" value="B3"/>
    <property type="match status" value="1"/>
</dbReference>
<evidence type="ECO:0000256" key="2">
    <source>
        <dbReference type="ARBA" id="ARBA00023125"/>
    </source>
</evidence>
<dbReference type="InterPro" id="IPR003340">
    <property type="entry name" value="B3_DNA-bd"/>
</dbReference>
<proteinExistence type="predicted"/>
<protein>
    <recommendedName>
        <fullName evidence="6">TF-B3 domain-containing protein</fullName>
    </recommendedName>
</protein>
<feature type="compositionally biased region" description="Polar residues" evidence="5">
    <location>
        <begin position="239"/>
        <end position="255"/>
    </location>
</feature>
<dbReference type="AlphaFoldDB" id="A0A8T0GDE2"/>
<evidence type="ECO:0000313" key="8">
    <source>
        <dbReference type="Proteomes" id="UP000822688"/>
    </source>
</evidence>
<evidence type="ECO:0000259" key="6">
    <source>
        <dbReference type="SMART" id="SM01019"/>
    </source>
</evidence>
<dbReference type="InterPro" id="IPR015300">
    <property type="entry name" value="DNA-bd_pseudobarrel_sf"/>
</dbReference>
<feature type="compositionally biased region" description="Basic and acidic residues" evidence="5">
    <location>
        <begin position="407"/>
        <end position="419"/>
    </location>
</feature>
<keyword evidence="2" id="KW-0238">DNA-binding</keyword>
<gene>
    <name evidence="7" type="ORF">KC19_11G025900</name>
</gene>
<name>A0A8T0GDE2_CERPU</name>
<dbReference type="PANTHER" id="PTHR31140">
    <property type="entry name" value="B3 DOMAIN-CONTAINING TRANSCRIPTION FACTOR ABI3"/>
    <property type="match status" value="1"/>
</dbReference>
<dbReference type="SUPFAM" id="SSF101936">
    <property type="entry name" value="DNA-binding pseudobarrel domain"/>
    <property type="match status" value="1"/>
</dbReference>
<dbReference type="CDD" id="cd10017">
    <property type="entry name" value="B3_DNA"/>
    <property type="match status" value="1"/>
</dbReference>
<dbReference type="Gene3D" id="2.40.330.10">
    <property type="entry name" value="DNA-binding pseudobarrel domain"/>
    <property type="match status" value="1"/>
</dbReference>
<feature type="domain" description="TF-B3" evidence="6">
    <location>
        <begin position="288"/>
        <end position="390"/>
    </location>
</feature>
<keyword evidence="4" id="KW-0539">Nucleus</keyword>
<feature type="region of interest" description="Disordered" evidence="5">
    <location>
        <begin position="232"/>
        <end position="261"/>
    </location>
</feature>
<organism evidence="7 8">
    <name type="scientific">Ceratodon purpureus</name>
    <name type="common">Fire moss</name>
    <name type="synonym">Dicranum purpureum</name>
    <dbReference type="NCBI Taxonomy" id="3225"/>
    <lineage>
        <taxon>Eukaryota</taxon>
        <taxon>Viridiplantae</taxon>
        <taxon>Streptophyta</taxon>
        <taxon>Embryophyta</taxon>
        <taxon>Bryophyta</taxon>
        <taxon>Bryophytina</taxon>
        <taxon>Bryopsida</taxon>
        <taxon>Dicranidae</taxon>
        <taxon>Pseudoditrichales</taxon>
        <taxon>Ditrichaceae</taxon>
        <taxon>Ceratodon</taxon>
    </lineage>
</organism>
<keyword evidence="8" id="KW-1185">Reference proteome</keyword>
<dbReference type="EMBL" id="CM026432">
    <property type="protein sequence ID" value="KAG0556099.1"/>
    <property type="molecule type" value="Genomic_DNA"/>
</dbReference>
<dbReference type="Proteomes" id="UP000822688">
    <property type="component" value="Chromosome 11"/>
</dbReference>
<dbReference type="SMART" id="SM01019">
    <property type="entry name" value="B3"/>
    <property type="match status" value="1"/>
</dbReference>
<evidence type="ECO:0000256" key="3">
    <source>
        <dbReference type="ARBA" id="ARBA00023163"/>
    </source>
</evidence>
<accession>A0A8T0GDE2</accession>
<evidence type="ECO:0000256" key="4">
    <source>
        <dbReference type="ARBA" id="ARBA00023242"/>
    </source>
</evidence>
<dbReference type="GO" id="GO:0003677">
    <property type="term" value="F:DNA binding"/>
    <property type="evidence" value="ECO:0007669"/>
    <property type="project" value="UniProtKB-KW"/>
</dbReference>
<feature type="region of interest" description="Disordered" evidence="5">
    <location>
        <begin position="396"/>
        <end position="426"/>
    </location>
</feature>
<sequence>MEESIANPWLEDLRDFARTDDEYFPAGQNQLESRSLQPSAASHLEFSNSSSPTFLCGTAEPYAYFDPYLRTHMQTMAFKGVQVHDSFRDKGEGPLSQALEQLLPCSIHGEVYSGTSGEPLHQLPGWTQHNGMMEDWNPSSSCSLGMESSSTKPAKLQINHEPWMMEMPSLCPTSSLEMSPVNHLFHPDNMFTSFEDHAEQSQRPRSASYNSNEPVAVNRKAAARKNRILLRQKSAPHQRVTSQCAVQDANGSGSPRPSKKAYSNKIPQELLMNINVQGRNMDPLRFILHKVLQPSDVNNLGRIVISKKEAEAHLPYLSLKEGIFITMEDFDTSDLWTFRYRFWPNIKSRMYLLESTGEFIRAHQLKKGDIVILWRNNLRDTFVIQALVLPNGCASTTQSPDHSAAVDLREEAREDDIKGKTKARRG</sequence>